<evidence type="ECO:0000256" key="4">
    <source>
        <dbReference type="ARBA" id="ARBA00022692"/>
    </source>
</evidence>
<evidence type="ECO:0000256" key="2">
    <source>
        <dbReference type="ARBA" id="ARBA00022676"/>
    </source>
</evidence>
<dbReference type="SUPFAM" id="SSF53448">
    <property type="entry name" value="Nucleotide-diphospho-sugar transferases"/>
    <property type="match status" value="1"/>
</dbReference>
<evidence type="ECO:0000313" key="9">
    <source>
        <dbReference type="Proteomes" id="UP000191933"/>
    </source>
</evidence>
<feature type="transmembrane region" description="Helical" evidence="7">
    <location>
        <begin position="488"/>
        <end position="508"/>
    </location>
</feature>
<evidence type="ECO:0000256" key="5">
    <source>
        <dbReference type="ARBA" id="ARBA00022989"/>
    </source>
</evidence>
<feature type="transmembrane region" description="Helical" evidence="7">
    <location>
        <begin position="75"/>
        <end position="95"/>
    </location>
</feature>
<dbReference type="RefSeq" id="WP_072495001.1">
    <property type="nucleotide sequence ID" value="NZ_LT009719.1"/>
</dbReference>
<dbReference type="GO" id="GO:0016760">
    <property type="term" value="F:cellulose synthase (UDP-forming) activity"/>
    <property type="evidence" value="ECO:0007669"/>
    <property type="project" value="UniProtKB-EC"/>
</dbReference>
<dbReference type="Proteomes" id="UP000191933">
    <property type="component" value="Unassembled WGS sequence"/>
</dbReference>
<feature type="transmembrane region" description="Helical" evidence="7">
    <location>
        <begin position="376"/>
        <end position="399"/>
    </location>
</feature>
<organism evidence="8 9">
    <name type="scientific">Agrobacterium genomosp. 2 str. CFBP 5494</name>
    <dbReference type="NCBI Taxonomy" id="1183436"/>
    <lineage>
        <taxon>Bacteria</taxon>
        <taxon>Pseudomonadati</taxon>
        <taxon>Pseudomonadota</taxon>
        <taxon>Alphaproteobacteria</taxon>
        <taxon>Hyphomicrobiales</taxon>
        <taxon>Rhizobiaceae</taxon>
        <taxon>Rhizobium/Agrobacterium group</taxon>
        <taxon>Agrobacterium</taxon>
        <taxon>Agrobacterium tumefaciens complex</taxon>
    </lineage>
</organism>
<evidence type="ECO:0000313" key="8">
    <source>
        <dbReference type="EMBL" id="CUX00125.1"/>
    </source>
</evidence>
<dbReference type="GO" id="GO:0005886">
    <property type="term" value="C:plasma membrane"/>
    <property type="evidence" value="ECO:0007669"/>
    <property type="project" value="TreeGrafter"/>
</dbReference>
<accession>A0A9W5B5I3</accession>
<dbReference type="CDD" id="cd06421">
    <property type="entry name" value="CESA_CelA_like"/>
    <property type="match status" value="1"/>
</dbReference>
<gene>
    <name evidence="8" type="primary">rcdA</name>
    <name evidence="8" type="ORF">AGR2A_Lc80127</name>
</gene>
<keyword evidence="6 7" id="KW-0472">Membrane</keyword>
<feature type="transmembrane region" description="Helical" evidence="7">
    <location>
        <begin position="12"/>
        <end position="31"/>
    </location>
</feature>
<keyword evidence="9" id="KW-1185">Reference proteome</keyword>
<feature type="transmembrane region" description="Helical" evidence="7">
    <location>
        <begin position="38"/>
        <end position="55"/>
    </location>
</feature>
<dbReference type="GO" id="GO:0006011">
    <property type="term" value="P:UDP-alpha-D-glucose metabolic process"/>
    <property type="evidence" value="ECO:0007669"/>
    <property type="project" value="InterPro"/>
</dbReference>
<dbReference type="GO" id="GO:0035438">
    <property type="term" value="F:cyclic-di-GMP binding"/>
    <property type="evidence" value="ECO:0007669"/>
    <property type="project" value="InterPro"/>
</dbReference>
<dbReference type="PANTHER" id="PTHR43867:SF2">
    <property type="entry name" value="CELLULOSE SYNTHASE CATALYTIC SUBUNIT A [UDP-FORMING]"/>
    <property type="match status" value="1"/>
</dbReference>
<evidence type="ECO:0000256" key="6">
    <source>
        <dbReference type="ARBA" id="ARBA00023136"/>
    </source>
</evidence>
<evidence type="ECO:0000256" key="1">
    <source>
        <dbReference type="ARBA" id="ARBA00004141"/>
    </source>
</evidence>
<keyword evidence="5 7" id="KW-1133">Transmembrane helix</keyword>
<dbReference type="EC" id="2.4.1.12" evidence="8"/>
<comment type="subcellular location">
    <subcellularLocation>
        <location evidence="1">Membrane</location>
        <topology evidence="1">Multi-pass membrane protein</topology>
    </subcellularLocation>
</comment>
<keyword evidence="3 8" id="KW-0808">Transferase</keyword>
<dbReference type="InterPro" id="IPR003919">
    <property type="entry name" value="Cell_synth_A"/>
</dbReference>
<keyword evidence="4 7" id="KW-0812">Transmembrane</keyword>
<protein>
    <submittedName>
        <fullName evidence="8">Curdlan Synthase</fullName>
        <ecNumber evidence="8">2.4.1.12</ecNumber>
    </submittedName>
</protein>
<keyword evidence="2 8" id="KW-0328">Glycosyltransferase</keyword>
<name>A0A9W5B5I3_9HYPH</name>
<sequence>MDSFLYLSELQSSFAHLALAFGCALVLPYLLNNRNWTHRTFLFAIGMALAVRYIWWRGTQTLAPPGFTLDCLFSWSFFALEALSVLSSLSAFTILTRTTDRSPEVEENKSWWQPDPPPKVAILIATYNEEQAVLERTVVGAKASDHPDVQVLVLDDGRRDWLRDFCEEHDVRYLRRPDNKGSKAGNINHALGVLAQDDQPPDFIAVLDADFVPHTDFVSRALALFHDQEVGLVQTPQHFFNPDPIQHNLGLSRSYPDEQRFFFDHLQPSRDGWGIAFCCGTSSVIRWRAVQASGGFPTDSITEDFMLTLQLQEHGYRTVYLNEALTEGLAPEGLKEYVTQRARWCLGLMQIARGRLGPFSRNNLRLRDRWSVVDSVFFWLTTFTFRIASMTFPLFYWFFNITVVNASVPDVISYFGAYMVWILFVLNFISSGMVIPIVNDVSQLLGALPISRAAIVGLVKPKGHPFSVTAKGGDRTKVVVQWRLMRPFLLLTFLTVAGVLIGLVSDRFAFNDAGDGKVVILFWTVYNLVILAVTLLVCVELPRREKHYADRPERVVISLGGALKRVWMTDLTQETARLRGVDAPIATQIIMKLKEIGDFTATVLDRTDDGLVVALGLDETQYQLLLKRLYAGGSVPSVTSTRLSAIIKDATTRFARQ</sequence>
<dbReference type="InterPro" id="IPR050321">
    <property type="entry name" value="Glycosyltr_2/OpgH_subfam"/>
</dbReference>
<feature type="transmembrane region" description="Helical" evidence="7">
    <location>
        <begin position="411"/>
        <end position="429"/>
    </location>
</feature>
<dbReference type="EMBL" id="FBVY01000037">
    <property type="protein sequence ID" value="CUX00125.1"/>
    <property type="molecule type" value="Genomic_DNA"/>
</dbReference>
<dbReference type="Pfam" id="PF13641">
    <property type="entry name" value="Glyco_tranf_2_3"/>
    <property type="match status" value="1"/>
</dbReference>
<comment type="caution">
    <text evidence="8">The sequence shown here is derived from an EMBL/GenBank/DDBJ whole genome shotgun (WGS) entry which is preliminary data.</text>
</comment>
<dbReference type="PRINTS" id="PR01439">
    <property type="entry name" value="CELLSNTHASEA"/>
</dbReference>
<evidence type="ECO:0000256" key="3">
    <source>
        <dbReference type="ARBA" id="ARBA00022679"/>
    </source>
</evidence>
<proteinExistence type="predicted"/>
<dbReference type="InterPro" id="IPR029044">
    <property type="entry name" value="Nucleotide-diphossugar_trans"/>
</dbReference>
<dbReference type="Gene3D" id="3.90.550.10">
    <property type="entry name" value="Spore Coat Polysaccharide Biosynthesis Protein SpsA, Chain A"/>
    <property type="match status" value="1"/>
</dbReference>
<dbReference type="PANTHER" id="PTHR43867">
    <property type="entry name" value="CELLULOSE SYNTHASE CATALYTIC SUBUNIT A [UDP-FORMING]"/>
    <property type="match status" value="1"/>
</dbReference>
<dbReference type="AlphaFoldDB" id="A0A9W5B5I3"/>
<reference evidence="8 9" key="1">
    <citation type="submission" date="2016-01" db="EMBL/GenBank/DDBJ databases">
        <authorList>
            <person name="Regsiter A."/>
            <person name="william w."/>
        </authorList>
    </citation>
    <scope>NUCLEOTIDE SEQUENCE [LARGE SCALE GENOMIC DNA]</scope>
    <source>
        <strain evidence="8 9">CFBP 5494</strain>
    </source>
</reference>
<evidence type="ECO:0000256" key="7">
    <source>
        <dbReference type="SAM" id="Phobius"/>
    </source>
</evidence>
<feature type="transmembrane region" description="Helical" evidence="7">
    <location>
        <begin position="520"/>
        <end position="541"/>
    </location>
</feature>